<feature type="transmembrane region" description="Helical" evidence="1">
    <location>
        <begin position="85"/>
        <end position="103"/>
    </location>
</feature>
<keyword evidence="1" id="KW-0472">Membrane</keyword>
<accession>A0A0A2M1I1</accession>
<dbReference type="Proteomes" id="UP000030152">
    <property type="component" value="Unassembled WGS sequence"/>
</dbReference>
<feature type="transmembrane region" description="Helical" evidence="1">
    <location>
        <begin position="58"/>
        <end position="79"/>
    </location>
</feature>
<evidence type="ECO:0008006" key="4">
    <source>
        <dbReference type="Google" id="ProtNLM"/>
    </source>
</evidence>
<dbReference type="eggNOG" id="COG5349">
    <property type="taxonomic scope" value="Bacteria"/>
</dbReference>
<dbReference type="EMBL" id="JRLX01000013">
    <property type="protein sequence ID" value="KGO86119.1"/>
    <property type="molecule type" value="Genomic_DNA"/>
</dbReference>
<dbReference type="STRING" id="1121895.GCA_000378485_03305"/>
<evidence type="ECO:0000256" key="1">
    <source>
        <dbReference type="SAM" id="Phobius"/>
    </source>
</evidence>
<evidence type="ECO:0000313" key="2">
    <source>
        <dbReference type="EMBL" id="KGO86119.1"/>
    </source>
</evidence>
<keyword evidence="3" id="KW-1185">Reference proteome</keyword>
<proteinExistence type="predicted"/>
<dbReference type="AlphaFoldDB" id="A0A0A2M1I1"/>
<reference evidence="2 3" key="1">
    <citation type="submission" date="2013-09" db="EMBL/GenBank/DDBJ databases">
        <authorList>
            <person name="Zeng Z."/>
            <person name="Chen C."/>
        </authorList>
    </citation>
    <scope>NUCLEOTIDE SEQUENCE [LARGE SCALE GENOMIC DNA]</scope>
    <source>
        <strain evidence="2 3">WB 3.3-2</strain>
    </source>
</reference>
<comment type="caution">
    <text evidence="2">The sequence shown here is derived from an EMBL/GenBank/DDBJ whole genome shotgun (WGS) entry which is preliminary data.</text>
</comment>
<keyword evidence="1" id="KW-0812">Transmembrane</keyword>
<organism evidence="2 3">
    <name type="scientific">Flavobacterium rivuli WB 3.3-2 = DSM 21788</name>
    <dbReference type="NCBI Taxonomy" id="1121895"/>
    <lineage>
        <taxon>Bacteria</taxon>
        <taxon>Pseudomonadati</taxon>
        <taxon>Bacteroidota</taxon>
        <taxon>Flavobacteriia</taxon>
        <taxon>Flavobacteriales</taxon>
        <taxon>Flavobacteriaceae</taxon>
        <taxon>Flavobacterium</taxon>
    </lineage>
</organism>
<evidence type="ECO:0000313" key="3">
    <source>
        <dbReference type="Proteomes" id="UP000030152"/>
    </source>
</evidence>
<sequence>MSQFIDILEEKCPKCGVGKVFATKGNPLLFRMPHMNANCPNCNHKFEKETGYFFGSMYVSYGLTVAEMIAAFIVAHFFIKSYAGMMSLIAGLAVLLSTFNFRLSRMIWIYMLDGKNRTV</sequence>
<gene>
    <name evidence="2" type="ORF">Q765_12440</name>
</gene>
<dbReference type="OrthoDB" id="9790326at2"/>
<protein>
    <recommendedName>
        <fullName evidence="4">DUF983 domain-containing protein</fullName>
    </recommendedName>
</protein>
<dbReference type="RefSeq" id="WP_026300136.1">
    <property type="nucleotide sequence ID" value="NZ_JRLX01000013.1"/>
</dbReference>
<name>A0A0A2M1I1_9FLAO</name>
<keyword evidence="1" id="KW-1133">Transmembrane helix</keyword>